<dbReference type="Pfam" id="PF13715">
    <property type="entry name" value="CarbopepD_reg_2"/>
    <property type="match status" value="1"/>
</dbReference>
<organism evidence="10 11">
    <name type="scientific">Mucilaginibacter gotjawali</name>
    <dbReference type="NCBI Taxonomy" id="1550579"/>
    <lineage>
        <taxon>Bacteria</taxon>
        <taxon>Pseudomonadati</taxon>
        <taxon>Bacteroidota</taxon>
        <taxon>Sphingobacteriia</taxon>
        <taxon>Sphingobacteriales</taxon>
        <taxon>Sphingobacteriaceae</taxon>
        <taxon>Mucilaginibacter</taxon>
    </lineage>
</organism>
<evidence type="ECO:0000256" key="6">
    <source>
        <dbReference type="ARBA" id="ARBA00023136"/>
    </source>
</evidence>
<dbReference type="FunFam" id="2.170.130.10:FF:000008">
    <property type="entry name" value="SusC/RagA family TonB-linked outer membrane protein"/>
    <property type="match status" value="1"/>
</dbReference>
<dbReference type="InterPro" id="IPR037066">
    <property type="entry name" value="Plug_dom_sf"/>
</dbReference>
<keyword evidence="6 8" id="KW-0472">Membrane</keyword>
<dbReference type="InterPro" id="IPR000531">
    <property type="entry name" value="Beta-barrel_TonB"/>
</dbReference>
<dbReference type="InterPro" id="IPR039426">
    <property type="entry name" value="TonB-dep_rcpt-like"/>
</dbReference>
<keyword evidence="3 8" id="KW-1134">Transmembrane beta strand</keyword>
<dbReference type="NCBIfam" id="TIGR04056">
    <property type="entry name" value="OMP_RagA_SusC"/>
    <property type="match status" value="1"/>
</dbReference>
<dbReference type="KEGG" id="mgot:MgSA37_01117"/>
<keyword evidence="5 9" id="KW-0798">TonB box</keyword>
<evidence type="ECO:0000313" key="10">
    <source>
        <dbReference type="EMBL" id="BAU52953.1"/>
    </source>
</evidence>
<keyword evidence="11" id="KW-1185">Reference proteome</keyword>
<dbReference type="InterPro" id="IPR023996">
    <property type="entry name" value="TonB-dep_OMP_SusC/RagA"/>
</dbReference>
<sequence>MKETFTRRKPLLYFALTLWMLLSGQCLMAQGQHISGNVVNTSGTPLPGATITLKGAKTAVAADAKGHFVIESKLSENTLIVAMIGYKTVQINVTSGDELKITLEESNAQLKEVIVVGYGSSTRKEITGAVSVINASQIRDLPVRSAADILQGNAAGVTVSQSSGSPGSAAVVHIRGIGSINGSTDPLYIVDGLPQNDINYLNPNDIESIAVHKDASVAAIYGSRASNGVVIVTTKSGSKNDKITLSYDNYIGFQSPAKRPEMLNAADFITYKNLAAKNAGAAPLLDFSSQANIDSVLRFVSANTGPNGTDWWKQISHYNAPIQSHNLGISGGNKTVSFNSSLGYFNQDGIINGSDYQRISWRNNISAQVNKRLKVSSNFGVIYEKRHVVDENNPFTGTIFSAMTADPITPVYRNNLVDVPSFLSNIYNGYEPNNPFSQYSGILYSNKLNPVGEIDRMEQSKYETLSIKGGVTAELNIVKPLTVISRVGMDLNRSLTNGFSPQYTLNAYDYATTNTVSNSSYTSNYFVYENTLNFDKTWGKYHVSALGGLSSEVTNVSQFSASIQGLVNNDADMRILSAGTSNAIVSGYPYSNAIESFFGRVGLDYDGKYIIAGNIRRDGSSRFADGYRWGTFPSVSAAWRFTEENAVKSALGNLLTDGKLRASYGLIGNQNIGGGAYLSTYGSSIYDRYEFGTDNSAKIGAGRISTGNPVLKWETSKQLDIGLDLSFFNNKLEFTGDYFDKEIDNMLLIVPLPTALGFPNSPYSNAGSMQNKGWEFSLTYKSKIGDLNYNIGGNISAYRNKVTKLGNGEPIYATSHLGEVVTKTEVGMPVGYYYGYLTNGIFQNAQQVAQSPQRDVSTPGDIRFKDINGDGVIDANDRTMIGNPWPKFVYGITGGASYKNFDFSIFIQGSQGNDVMNIERYDTESGTGYYNAPQGFLQKSWSGEGSTDRYHKISQNQGLNNSVSDYFVENGSYMRIKNLQLGYSFSSQWLKNIKMNHLRVYLGAENLLTITGYSGLDPEIGSADPKLTGIDQGYYPQARTFMVGINAKF</sequence>
<dbReference type="InterPro" id="IPR012910">
    <property type="entry name" value="Plug_dom"/>
</dbReference>
<evidence type="ECO:0000256" key="8">
    <source>
        <dbReference type="PROSITE-ProRule" id="PRU01360"/>
    </source>
</evidence>
<evidence type="ECO:0000256" key="9">
    <source>
        <dbReference type="RuleBase" id="RU003357"/>
    </source>
</evidence>
<dbReference type="NCBIfam" id="TIGR04057">
    <property type="entry name" value="SusC_RagA_signa"/>
    <property type="match status" value="1"/>
</dbReference>
<dbReference type="RefSeq" id="WP_096350213.1">
    <property type="nucleotide sequence ID" value="NZ_AP017313.1"/>
</dbReference>
<evidence type="ECO:0000256" key="2">
    <source>
        <dbReference type="ARBA" id="ARBA00022448"/>
    </source>
</evidence>
<evidence type="ECO:0000256" key="5">
    <source>
        <dbReference type="ARBA" id="ARBA00023077"/>
    </source>
</evidence>
<comment type="similarity">
    <text evidence="8 9">Belongs to the TonB-dependent receptor family.</text>
</comment>
<dbReference type="Pfam" id="PF07715">
    <property type="entry name" value="Plug"/>
    <property type="match status" value="1"/>
</dbReference>
<dbReference type="Pfam" id="PF00593">
    <property type="entry name" value="TonB_dep_Rec_b-barrel"/>
    <property type="match status" value="1"/>
</dbReference>
<evidence type="ECO:0000256" key="7">
    <source>
        <dbReference type="ARBA" id="ARBA00023237"/>
    </source>
</evidence>
<dbReference type="Proteomes" id="UP000218263">
    <property type="component" value="Chromosome"/>
</dbReference>
<evidence type="ECO:0000256" key="4">
    <source>
        <dbReference type="ARBA" id="ARBA00022692"/>
    </source>
</evidence>
<evidence type="ECO:0000313" key="11">
    <source>
        <dbReference type="Proteomes" id="UP000218263"/>
    </source>
</evidence>
<name>A0A120MYF4_9SPHI</name>
<dbReference type="Gene3D" id="2.170.130.10">
    <property type="entry name" value="TonB-dependent receptor, plug domain"/>
    <property type="match status" value="1"/>
</dbReference>
<dbReference type="SUPFAM" id="SSF56935">
    <property type="entry name" value="Porins"/>
    <property type="match status" value="1"/>
</dbReference>
<dbReference type="EMBL" id="AP017313">
    <property type="protein sequence ID" value="BAU52953.1"/>
    <property type="molecule type" value="Genomic_DNA"/>
</dbReference>
<dbReference type="InterPro" id="IPR008969">
    <property type="entry name" value="CarboxyPept-like_regulatory"/>
</dbReference>
<dbReference type="GO" id="GO:0009279">
    <property type="term" value="C:cell outer membrane"/>
    <property type="evidence" value="ECO:0007669"/>
    <property type="project" value="UniProtKB-SubCell"/>
</dbReference>
<keyword evidence="4 8" id="KW-0812">Transmembrane</keyword>
<dbReference type="Gene3D" id="2.40.170.20">
    <property type="entry name" value="TonB-dependent receptor, beta-barrel domain"/>
    <property type="match status" value="1"/>
</dbReference>
<dbReference type="InterPro" id="IPR023997">
    <property type="entry name" value="TonB-dep_OMP_SusC/RagA_CS"/>
</dbReference>
<proteinExistence type="inferred from homology"/>
<keyword evidence="2 8" id="KW-0813">Transport</keyword>
<evidence type="ECO:0000256" key="1">
    <source>
        <dbReference type="ARBA" id="ARBA00004571"/>
    </source>
</evidence>
<keyword evidence="7 8" id="KW-0998">Cell outer membrane</keyword>
<dbReference type="InterPro" id="IPR036942">
    <property type="entry name" value="Beta-barrel_TonB_sf"/>
</dbReference>
<reference evidence="10 11" key="1">
    <citation type="submission" date="2015-12" db="EMBL/GenBank/DDBJ databases">
        <title>Genome sequence of Mucilaginibacter gotjawali.</title>
        <authorList>
            <person name="Lee J.S."/>
            <person name="Lee K.C."/>
            <person name="Kim K.K."/>
            <person name="Lee B.W."/>
        </authorList>
    </citation>
    <scope>NUCLEOTIDE SEQUENCE [LARGE SCALE GENOMIC DNA]</scope>
    <source>
        <strain evidence="10 11">SA3-7</strain>
    </source>
</reference>
<dbReference type="AlphaFoldDB" id="A0A120MYF4"/>
<dbReference type="PROSITE" id="PS52016">
    <property type="entry name" value="TONB_DEPENDENT_REC_3"/>
    <property type="match status" value="1"/>
</dbReference>
<accession>A0A120MYF4</accession>
<protein>
    <submittedName>
        <fullName evidence="10">Vitamin B12 transporter BtuB</fullName>
    </submittedName>
</protein>
<evidence type="ECO:0000256" key="3">
    <source>
        <dbReference type="ARBA" id="ARBA00022452"/>
    </source>
</evidence>
<dbReference type="Gene3D" id="2.60.40.1120">
    <property type="entry name" value="Carboxypeptidase-like, regulatory domain"/>
    <property type="match status" value="1"/>
</dbReference>
<dbReference type="OrthoDB" id="9768177at2"/>
<comment type="subcellular location">
    <subcellularLocation>
        <location evidence="1 8">Cell outer membrane</location>
        <topology evidence="1 8">Multi-pass membrane protein</topology>
    </subcellularLocation>
</comment>
<dbReference type="SUPFAM" id="SSF49464">
    <property type="entry name" value="Carboxypeptidase regulatory domain-like"/>
    <property type="match status" value="1"/>
</dbReference>
<gene>
    <name evidence="10" type="primary">btuB_1</name>
    <name evidence="10" type="ORF">MgSA37_01117</name>
</gene>